<dbReference type="PANTHER" id="PTHR31973">
    <property type="entry name" value="POLYPROTEIN, PUTATIVE-RELATED"/>
    <property type="match status" value="1"/>
</dbReference>
<dbReference type="AlphaFoldDB" id="A0A6L2JK16"/>
<reference evidence="3" key="1">
    <citation type="journal article" date="2019" name="Sci. Rep.">
        <title>Draft genome of Tanacetum cinerariifolium, the natural source of mosquito coil.</title>
        <authorList>
            <person name="Yamashiro T."/>
            <person name="Shiraishi A."/>
            <person name="Satake H."/>
            <person name="Nakayama K."/>
        </authorList>
    </citation>
    <scope>NUCLEOTIDE SEQUENCE</scope>
</reference>
<feature type="region of interest" description="Disordered" evidence="2">
    <location>
        <begin position="403"/>
        <end position="433"/>
    </location>
</feature>
<evidence type="ECO:0000313" key="3">
    <source>
        <dbReference type="EMBL" id="GEU37276.1"/>
    </source>
</evidence>
<feature type="compositionally biased region" description="Polar residues" evidence="2">
    <location>
        <begin position="547"/>
        <end position="556"/>
    </location>
</feature>
<gene>
    <name evidence="3" type="ORF">Tci_009254</name>
</gene>
<feature type="coiled-coil region" evidence="1">
    <location>
        <begin position="831"/>
        <end position="858"/>
    </location>
</feature>
<evidence type="ECO:0000256" key="1">
    <source>
        <dbReference type="SAM" id="Coils"/>
    </source>
</evidence>
<dbReference type="EMBL" id="BKCJ010000909">
    <property type="protein sequence ID" value="GEU37276.1"/>
    <property type="molecule type" value="Genomic_DNA"/>
</dbReference>
<dbReference type="GO" id="GO:0006412">
    <property type="term" value="P:translation"/>
    <property type="evidence" value="ECO:0007669"/>
    <property type="project" value="InterPro"/>
</dbReference>
<feature type="compositionally biased region" description="Gly residues" evidence="2">
    <location>
        <begin position="475"/>
        <end position="486"/>
    </location>
</feature>
<protein>
    <recommendedName>
        <fullName evidence="4">Transposase, mutator type</fullName>
    </recommendedName>
</protein>
<dbReference type="PROSITE" id="PS00962">
    <property type="entry name" value="RIBOSOMAL_S2_1"/>
    <property type="match status" value="1"/>
</dbReference>
<evidence type="ECO:0000256" key="2">
    <source>
        <dbReference type="SAM" id="MobiDB-lite"/>
    </source>
</evidence>
<sequence>MRLHLIDLNFFDLLGSAAHLGVITMFYIYLRPLTTQDEGLYALACEEDVRYLATLARSFKLIKVYIEHGVTTIDSYLRAPRFRATLEEITDEPKINGEAGFADVTGSGVDTSGLSHDESFGVDDLDLKVSTQEPIVAEVSTQEPIVAEVSTEQDELASNNRQFLYDDEGIDTAYETKYDVQSSEDVGTDNDDDDDVHKDFLVDEENEIVKPDVDVNLFGKDVDVIDADSFDSDPSNDEEKNYRKRRLAELKTEVEGALKLGFRACRRNLLGLDGAFMKGSFPGQVLVVIGLDSNNGIYPLAYELVEAKSRGKSDLLLNNIYEVFIGKIVRGRDRPELTGISYKHVVAACWNMSLNDRAKPPLETWVNPCYWLSTWKETYSYTMQLICGTKYWEKSTCPTPLLPPKHHIQVGRPRKKRKMSKHKDEPFVKDGKLSRKGRSITCQSCRTTGHNKATCKGQGGSGASVVIGLSAAAGDEGGASGPGGAGIASKGSSHSRWIKRRVNTKRISPQKRTPTQPASQPSTSTQVPMSKTRNVDGTEMGNGVPAQLSTAVSDNGNFPMVDKEEVTSKKLAPMAEEMIMRKDENIMKCQSRTYGNRLCKPLLCKHFVMNSTRDCTRKGLGGGGYLRDDVRVVGGTDDGGLSMKLVPDIWVSTALEGTDVMKKASQENVGEEEVHLNNNIGKQIGYFVDMPSEAVEQGMDANLPDEIFGAKGEQVPNHVVKKDNLEFLVCKEVANPGVNELVDNGRPLKRKMIQTPSWPNGATVKLLNSSPSRLSYHPSAVKGIKHCKRWYWNDPELENKWYRTQLYEMHLLLNPSKREELENELTSREELVVLQVEFADTEGQMQQLMEELKKSQKMLSLGSQLR</sequence>
<feature type="region of interest" description="Disordered" evidence="2">
    <location>
        <begin position="475"/>
        <end position="559"/>
    </location>
</feature>
<dbReference type="InterPro" id="IPR018130">
    <property type="entry name" value="Ribosomal_uS2_CS"/>
</dbReference>
<keyword evidence="1" id="KW-0175">Coiled coil</keyword>
<accession>A0A6L2JK16</accession>
<dbReference type="GO" id="GO:0003735">
    <property type="term" value="F:structural constituent of ribosome"/>
    <property type="evidence" value="ECO:0007669"/>
    <property type="project" value="InterPro"/>
</dbReference>
<proteinExistence type="predicted"/>
<feature type="compositionally biased region" description="Basic and acidic residues" evidence="2">
    <location>
        <begin position="422"/>
        <end position="433"/>
    </location>
</feature>
<feature type="compositionally biased region" description="Basic residues" evidence="2">
    <location>
        <begin position="404"/>
        <end position="421"/>
    </location>
</feature>
<organism evidence="3">
    <name type="scientific">Tanacetum cinerariifolium</name>
    <name type="common">Dalmatian daisy</name>
    <name type="synonym">Chrysanthemum cinerariifolium</name>
    <dbReference type="NCBI Taxonomy" id="118510"/>
    <lineage>
        <taxon>Eukaryota</taxon>
        <taxon>Viridiplantae</taxon>
        <taxon>Streptophyta</taxon>
        <taxon>Embryophyta</taxon>
        <taxon>Tracheophyta</taxon>
        <taxon>Spermatophyta</taxon>
        <taxon>Magnoliopsida</taxon>
        <taxon>eudicotyledons</taxon>
        <taxon>Gunneridae</taxon>
        <taxon>Pentapetalae</taxon>
        <taxon>asterids</taxon>
        <taxon>campanulids</taxon>
        <taxon>Asterales</taxon>
        <taxon>Asteraceae</taxon>
        <taxon>Asteroideae</taxon>
        <taxon>Anthemideae</taxon>
        <taxon>Anthemidinae</taxon>
        <taxon>Tanacetum</taxon>
    </lineage>
</organism>
<name>A0A6L2JK16_TANCI</name>
<evidence type="ECO:0008006" key="4">
    <source>
        <dbReference type="Google" id="ProtNLM"/>
    </source>
</evidence>
<comment type="caution">
    <text evidence="3">The sequence shown here is derived from an EMBL/GenBank/DDBJ whole genome shotgun (WGS) entry which is preliminary data.</text>
</comment>
<feature type="compositionally biased region" description="Polar residues" evidence="2">
    <location>
        <begin position="505"/>
        <end position="532"/>
    </location>
</feature>
<dbReference type="GO" id="GO:0005840">
    <property type="term" value="C:ribosome"/>
    <property type="evidence" value="ECO:0007669"/>
    <property type="project" value="InterPro"/>
</dbReference>
<dbReference type="PANTHER" id="PTHR31973:SF190">
    <property type="entry name" value="MULE TRANSPOSASE DOMAIN-CONTAINING PROTEIN"/>
    <property type="match status" value="1"/>
</dbReference>